<evidence type="ECO:0000256" key="11">
    <source>
        <dbReference type="PROSITE-ProRule" id="PRU01024"/>
    </source>
</evidence>
<sequence>MCCKFFDQHTCRSCSLREIPYTEQIEQKDEALKSLFEQRLPEQWLSPVLSDEVACRNKAKMVVMGAAHAPVLGIEMPSGEPASLTHCPLYTDDMKELLDYLRDWIRTSGISPYNKAKKKGELKYILLTRAAISGEFMLRFVTRSQEAIARFETNLPRLQQSFPKVRVVTVNIQPVHMARLEGDEEIFLTQEQHLIERFNHVPLVIRPKSFFQTNPKVAAQLYATAREWVKEIAPERMWDLFCGVGGFALHCADVTNSVTGIEIEPEAIASAKRSADEMGITNLDFDALDSTQFSQRQNSAPDLVLVNPPRRGLGTELAEQLSALAPKHIVYSSCNPDTLRTDLDALQCYTVKRLQWFDMFPHTDHTEVMVLLERSEIA</sequence>
<keyword evidence="4 9" id="KW-0808">Transferase</keyword>
<evidence type="ECO:0000256" key="9">
    <source>
        <dbReference type="HAMAP-Rule" id="MF_01012"/>
    </source>
</evidence>
<dbReference type="InterPro" id="IPR030391">
    <property type="entry name" value="MeTrfase_TrmA_CS"/>
</dbReference>
<feature type="active site" description="Nucleophile" evidence="9 11">
    <location>
        <position position="334"/>
    </location>
</feature>
<evidence type="ECO:0000313" key="14">
    <source>
        <dbReference type="Proteomes" id="UP001149400"/>
    </source>
</evidence>
<dbReference type="GO" id="GO:0032259">
    <property type="term" value="P:methylation"/>
    <property type="evidence" value="ECO:0007669"/>
    <property type="project" value="UniProtKB-KW"/>
</dbReference>
<keyword evidence="6 9" id="KW-0479">Metal-binding</keyword>
<dbReference type="PANTHER" id="PTHR11061:SF30">
    <property type="entry name" value="TRNA (URACIL(54)-C(5))-METHYLTRANSFERASE"/>
    <property type="match status" value="1"/>
</dbReference>
<feature type="binding site" evidence="9 11">
    <location>
        <position position="307"/>
    </location>
    <ligand>
        <name>S-adenosyl-L-methionine</name>
        <dbReference type="ChEBI" id="CHEBI:59789"/>
    </ligand>
</feature>
<dbReference type="InterPro" id="IPR030390">
    <property type="entry name" value="MeTrfase_TrmA_AS"/>
</dbReference>
<feature type="binding site" evidence="9">
    <location>
        <position position="87"/>
    </location>
    <ligand>
        <name>[4Fe-4S] cluster</name>
        <dbReference type="ChEBI" id="CHEBI:49883"/>
    </ligand>
</feature>
<evidence type="ECO:0000256" key="2">
    <source>
        <dbReference type="ARBA" id="ARBA00022552"/>
    </source>
</evidence>
<evidence type="ECO:0000313" key="13">
    <source>
        <dbReference type="EMBL" id="MDD1795036.1"/>
    </source>
</evidence>
<comment type="function">
    <text evidence="9">Catalyzes the formation of 5-methyl-uridine at position 747 (m5U747) in 23S rRNA.</text>
</comment>
<dbReference type="Pfam" id="PF05958">
    <property type="entry name" value="tRNA_U5-meth_tr"/>
    <property type="match status" value="1"/>
</dbReference>
<feature type="binding site" evidence="9">
    <location>
        <position position="11"/>
    </location>
    <ligand>
        <name>[4Fe-4S] cluster</name>
        <dbReference type="ChEBI" id="CHEBI:49883"/>
    </ligand>
</feature>
<dbReference type="InterPro" id="IPR010280">
    <property type="entry name" value="U5_MeTrfase_fam"/>
</dbReference>
<dbReference type="PANTHER" id="PTHR11061">
    <property type="entry name" value="RNA M5U METHYLTRANSFERASE"/>
    <property type="match status" value="1"/>
</dbReference>
<feature type="binding site" evidence="9">
    <location>
        <position position="14"/>
    </location>
    <ligand>
        <name>[4Fe-4S] cluster</name>
        <dbReference type="ChEBI" id="CHEBI:49883"/>
    </ligand>
</feature>
<evidence type="ECO:0000256" key="12">
    <source>
        <dbReference type="PROSITE-ProRule" id="PRU10015"/>
    </source>
</evidence>
<comment type="catalytic activity">
    <reaction evidence="9">
        <text>uridine(747) in 23S rRNA + S-adenosyl-L-methionine = 5-methyluridine(747) in 23S rRNA + S-adenosyl-L-homocysteine + H(+)</text>
        <dbReference type="Rhea" id="RHEA:42628"/>
        <dbReference type="Rhea" id="RHEA-COMP:10154"/>
        <dbReference type="Rhea" id="RHEA-COMP:10155"/>
        <dbReference type="ChEBI" id="CHEBI:15378"/>
        <dbReference type="ChEBI" id="CHEBI:57856"/>
        <dbReference type="ChEBI" id="CHEBI:59789"/>
        <dbReference type="ChEBI" id="CHEBI:65315"/>
        <dbReference type="ChEBI" id="CHEBI:74447"/>
        <dbReference type="EC" id="2.1.1.189"/>
    </reaction>
</comment>
<keyword evidence="1 9" id="KW-0004">4Fe-4S</keyword>
<feature type="binding site" evidence="9 11">
    <location>
        <position position="262"/>
    </location>
    <ligand>
        <name>S-adenosyl-L-methionine</name>
        <dbReference type="ChEBI" id="CHEBI:59789"/>
    </ligand>
</feature>
<keyword evidence="8 9" id="KW-0411">Iron-sulfur</keyword>
<evidence type="ECO:0000256" key="5">
    <source>
        <dbReference type="ARBA" id="ARBA00022691"/>
    </source>
</evidence>
<feature type="binding site" evidence="9 11">
    <location>
        <position position="212"/>
    </location>
    <ligand>
        <name>S-adenosyl-L-methionine</name>
        <dbReference type="ChEBI" id="CHEBI:59789"/>
    </ligand>
</feature>
<dbReference type="PROSITE" id="PS01231">
    <property type="entry name" value="TRMA_2"/>
    <property type="match status" value="1"/>
</dbReference>
<dbReference type="PROSITE" id="PS51687">
    <property type="entry name" value="SAM_MT_RNA_M5U"/>
    <property type="match status" value="1"/>
</dbReference>
<evidence type="ECO:0000256" key="10">
    <source>
        <dbReference type="NCBIfam" id="TIGR02085"/>
    </source>
</evidence>
<keyword evidence="14" id="KW-1185">Reference proteome</keyword>
<evidence type="ECO:0000256" key="3">
    <source>
        <dbReference type="ARBA" id="ARBA00022603"/>
    </source>
</evidence>
<dbReference type="CDD" id="cd02440">
    <property type="entry name" value="AdoMet_MTases"/>
    <property type="match status" value="1"/>
</dbReference>
<dbReference type="GO" id="GO:0008168">
    <property type="term" value="F:methyltransferase activity"/>
    <property type="evidence" value="ECO:0007669"/>
    <property type="project" value="UniProtKB-KW"/>
</dbReference>
<keyword evidence="3 9" id="KW-0489">Methyltransferase</keyword>
<dbReference type="SUPFAM" id="SSF53335">
    <property type="entry name" value="S-adenosyl-L-methionine-dependent methyltransferases"/>
    <property type="match status" value="1"/>
</dbReference>
<keyword evidence="2 9" id="KW-0698">rRNA processing</keyword>
<dbReference type="RefSeq" id="WP_274165845.1">
    <property type="nucleotide sequence ID" value="NZ_JAJUBC010000024.1"/>
</dbReference>
<feature type="binding site" evidence="9">
    <location>
        <position position="3"/>
    </location>
    <ligand>
        <name>[4Fe-4S] cluster</name>
        <dbReference type="ChEBI" id="CHEBI:49883"/>
    </ligand>
</feature>
<dbReference type="NCBIfam" id="TIGR02085">
    <property type="entry name" value="meth_trns_rumB"/>
    <property type="match status" value="1"/>
</dbReference>
<evidence type="ECO:0000256" key="4">
    <source>
        <dbReference type="ARBA" id="ARBA00022679"/>
    </source>
</evidence>
<dbReference type="Proteomes" id="UP001149400">
    <property type="component" value="Unassembled WGS sequence"/>
</dbReference>
<dbReference type="Gene3D" id="3.40.50.150">
    <property type="entry name" value="Vaccinia Virus protein VP39"/>
    <property type="match status" value="1"/>
</dbReference>
<protein>
    <recommendedName>
        <fullName evidence="9 10">23S rRNA (uracil(747)-C(5))-methyltransferase RlmC</fullName>
        <ecNumber evidence="9 10">2.1.1.189</ecNumber>
    </recommendedName>
    <alternativeName>
        <fullName evidence="9">23S rRNA(m5U747)-methyltransferase</fullName>
    </alternativeName>
</protein>
<evidence type="ECO:0000256" key="8">
    <source>
        <dbReference type="ARBA" id="ARBA00023014"/>
    </source>
</evidence>
<accession>A0ABT5R433</accession>
<proteinExistence type="inferred from homology"/>
<evidence type="ECO:0000256" key="6">
    <source>
        <dbReference type="ARBA" id="ARBA00022723"/>
    </source>
</evidence>
<name>A0ABT5R433_9GAMM</name>
<comment type="similarity">
    <text evidence="9">Belongs to the class I-like SAM-binding methyltransferase superfamily. RNA M5U methyltransferase family. RlmC subfamily.</text>
</comment>
<dbReference type="EC" id="2.1.1.189" evidence="9 10"/>
<reference evidence="13" key="1">
    <citation type="submission" date="2021-12" db="EMBL/GenBank/DDBJ databases">
        <title>Enterovibrio ZSDZ35 sp. nov. and Enterovibrio ZSDZ42 sp. nov., isolated from coastal seawater in Qingdao.</title>
        <authorList>
            <person name="Zhang P."/>
        </authorList>
    </citation>
    <scope>NUCLEOTIDE SEQUENCE</scope>
    <source>
        <strain evidence="13">ZSDZ42</strain>
    </source>
</reference>
<organism evidence="13 14">
    <name type="scientific">Enterovibrio gelatinilyticus</name>
    <dbReference type="NCBI Taxonomy" id="2899819"/>
    <lineage>
        <taxon>Bacteria</taxon>
        <taxon>Pseudomonadati</taxon>
        <taxon>Pseudomonadota</taxon>
        <taxon>Gammaproteobacteria</taxon>
        <taxon>Vibrionales</taxon>
        <taxon>Vibrionaceae</taxon>
        <taxon>Enterovibrio</taxon>
    </lineage>
</organism>
<comment type="caution">
    <text evidence="13">The sequence shown here is derived from an EMBL/GenBank/DDBJ whole genome shotgun (WGS) entry which is preliminary data.</text>
</comment>
<evidence type="ECO:0000256" key="1">
    <source>
        <dbReference type="ARBA" id="ARBA00022485"/>
    </source>
</evidence>
<dbReference type="Gene3D" id="2.40.50.1070">
    <property type="match status" value="1"/>
</dbReference>
<gene>
    <name evidence="9 13" type="primary">rlmC</name>
    <name evidence="13" type="ORF">LRP50_18065</name>
</gene>
<dbReference type="NCBIfam" id="TIGR00479">
    <property type="entry name" value="rumA"/>
    <property type="match status" value="1"/>
</dbReference>
<dbReference type="InterPro" id="IPR011825">
    <property type="entry name" value="23SrRNA_MeTrfase_RlmC"/>
</dbReference>
<keyword evidence="5 9" id="KW-0949">S-adenosyl-L-methionine</keyword>
<dbReference type="InterPro" id="IPR029063">
    <property type="entry name" value="SAM-dependent_MTases_sf"/>
</dbReference>
<dbReference type="HAMAP" id="MF_01012">
    <property type="entry name" value="23SrRNA_methyltr_RlmC"/>
    <property type="match status" value="1"/>
</dbReference>
<feature type="active site" evidence="12">
    <location>
        <position position="334"/>
    </location>
</feature>
<evidence type="ECO:0000256" key="7">
    <source>
        <dbReference type="ARBA" id="ARBA00023004"/>
    </source>
</evidence>
<dbReference type="PROSITE" id="PS01230">
    <property type="entry name" value="TRMA_1"/>
    <property type="match status" value="1"/>
</dbReference>
<keyword evidence="7 9" id="KW-0408">Iron</keyword>
<feature type="binding site" evidence="9 11">
    <location>
        <position position="241"/>
    </location>
    <ligand>
        <name>S-adenosyl-L-methionine</name>
        <dbReference type="ChEBI" id="CHEBI:59789"/>
    </ligand>
</feature>
<dbReference type="EMBL" id="JAJUBC010000024">
    <property type="protein sequence ID" value="MDD1795036.1"/>
    <property type="molecule type" value="Genomic_DNA"/>
</dbReference>